<proteinExistence type="predicted"/>
<accession>A0A8J8WAF3</accession>
<dbReference type="PANTHER" id="PTHR12521:SF0">
    <property type="entry name" value="ADP-RIBOSE GLYCOHYDROLASE OARD1"/>
    <property type="match status" value="1"/>
</dbReference>
<organism evidence="2 3">
    <name type="scientific">Penicillium ucsense</name>
    <dbReference type="NCBI Taxonomy" id="2839758"/>
    <lineage>
        <taxon>Eukaryota</taxon>
        <taxon>Fungi</taxon>
        <taxon>Dikarya</taxon>
        <taxon>Ascomycota</taxon>
        <taxon>Pezizomycotina</taxon>
        <taxon>Eurotiomycetes</taxon>
        <taxon>Eurotiomycetidae</taxon>
        <taxon>Eurotiales</taxon>
        <taxon>Aspergillaceae</taxon>
        <taxon>Penicillium</taxon>
    </lineage>
</organism>
<sequence length="221" mass="24280">MKAHHKNDRSSAEVAQQVSDVPRPPSESCTINEVSGDLFDAPEGSALIHACNTLGVWGGGVAQSFKILYPAAFRVYREYCLQYRKFKETHVITDLSDKAKGLSTVVLPVGTALIIPPQPSDSRQGKKKKKQHWVICLFTSEGIGRHVDPPAQILNNTFAALQDLKSKLTDLLLDGTEPSPRGLYSCRFNSGLFAVPWTHTRQLLEESGLRVTVVTPPTQGE</sequence>
<gene>
    <name evidence="2" type="ORF">PECM_000047</name>
</gene>
<dbReference type="OrthoDB" id="2155246at2759"/>
<name>A0A8J8WAF3_9EURO</name>
<protein>
    <recommendedName>
        <fullName evidence="4">ADP-ribose 1''-phosphate phosphatase</fullName>
    </recommendedName>
</protein>
<dbReference type="GO" id="GO:0016787">
    <property type="term" value="F:hydrolase activity"/>
    <property type="evidence" value="ECO:0007669"/>
    <property type="project" value="UniProtKB-KW"/>
</dbReference>
<keyword evidence="3" id="KW-1185">Reference proteome</keyword>
<dbReference type="InterPro" id="IPR050892">
    <property type="entry name" value="ADP-ribose_metab_enzymes"/>
</dbReference>
<feature type="region of interest" description="Disordered" evidence="1">
    <location>
        <begin position="1"/>
        <end position="27"/>
    </location>
</feature>
<dbReference type="AlphaFoldDB" id="A0A8J8WAF3"/>
<evidence type="ECO:0000313" key="3">
    <source>
        <dbReference type="Proteomes" id="UP000631181"/>
    </source>
</evidence>
<keyword evidence="2" id="KW-0378">Hydrolase</keyword>
<dbReference type="InterPro" id="IPR043472">
    <property type="entry name" value="Macro_dom-like"/>
</dbReference>
<dbReference type="Proteomes" id="UP000631181">
    <property type="component" value="Unassembled WGS sequence"/>
</dbReference>
<dbReference type="EMBL" id="WIWV01000001">
    <property type="protein sequence ID" value="KAF7720128.1"/>
    <property type="molecule type" value="Genomic_DNA"/>
</dbReference>
<dbReference type="SUPFAM" id="SSF52949">
    <property type="entry name" value="Macro domain-like"/>
    <property type="match status" value="1"/>
</dbReference>
<comment type="caution">
    <text evidence="2">The sequence shown here is derived from an EMBL/GenBank/DDBJ whole genome shotgun (WGS) entry which is preliminary data.</text>
</comment>
<reference evidence="2" key="1">
    <citation type="journal article" date="2020" name="Front. Microbiol.">
        <title>Gene regulatory networks of Penicillium echinulatum 2HH and Penicillium oxalicum 114-2 inferred by a computational biology approach.</title>
        <authorList>
            <person name="Lenz A.R."/>
            <person name="Galan-Vasquez E."/>
            <person name="Balbinot E."/>
            <person name="De Abreu F.P."/>
            <person name="De Oliveira N.S."/>
            <person name="Da Rosa L.O."/>
            <person name="De Avila E Silva S."/>
            <person name="Camassola M."/>
            <person name="Dillon A.J.P."/>
            <person name="Perez-Rueda E."/>
        </authorList>
    </citation>
    <scope>NUCLEOTIDE SEQUENCE</scope>
    <source>
        <strain evidence="2">S1M29</strain>
    </source>
</reference>
<evidence type="ECO:0000256" key="1">
    <source>
        <dbReference type="SAM" id="MobiDB-lite"/>
    </source>
</evidence>
<dbReference type="Gene3D" id="3.40.220.10">
    <property type="entry name" value="Leucine Aminopeptidase, subunit E, domain 1"/>
    <property type="match status" value="1"/>
</dbReference>
<evidence type="ECO:0008006" key="4">
    <source>
        <dbReference type="Google" id="ProtNLM"/>
    </source>
</evidence>
<dbReference type="GO" id="GO:0140291">
    <property type="term" value="P:peptidyl-glutamate ADP-deribosylation"/>
    <property type="evidence" value="ECO:0007669"/>
    <property type="project" value="TreeGrafter"/>
</dbReference>
<evidence type="ECO:0000313" key="2">
    <source>
        <dbReference type="EMBL" id="KAF7720128.1"/>
    </source>
</evidence>
<dbReference type="PANTHER" id="PTHR12521">
    <property type="entry name" value="PROTEIN C6ORF130"/>
    <property type="match status" value="1"/>
</dbReference>